<dbReference type="InterPro" id="IPR013083">
    <property type="entry name" value="Znf_RING/FYVE/PHD"/>
</dbReference>
<feature type="repeat" description="NHL" evidence="9">
    <location>
        <begin position="660"/>
        <end position="703"/>
    </location>
</feature>
<evidence type="ECO:0000256" key="7">
    <source>
        <dbReference type="PROSITE-ProRule" id="PRU00024"/>
    </source>
</evidence>
<dbReference type="GO" id="GO:0003723">
    <property type="term" value="F:RNA binding"/>
    <property type="evidence" value="ECO:0007669"/>
    <property type="project" value="UniProtKB-KW"/>
</dbReference>
<dbReference type="GO" id="GO:0000932">
    <property type="term" value="C:P-body"/>
    <property type="evidence" value="ECO:0007669"/>
    <property type="project" value="UniProtKB-SubCell"/>
</dbReference>
<dbReference type="Pfam" id="PF00630">
    <property type="entry name" value="Filamin"/>
    <property type="match status" value="1"/>
</dbReference>
<evidence type="ECO:0000256" key="8">
    <source>
        <dbReference type="PROSITE-ProRule" id="PRU00087"/>
    </source>
</evidence>
<dbReference type="SMART" id="SM00557">
    <property type="entry name" value="IG_FLMN"/>
    <property type="match status" value="1"/>
</dbReference>
<dbReference type="PROSITE" id="PS51125">
    <property type="entry name" value="NHL"/>
    <property type="match status" value="5"/>
</dbReference>
<dbReference type="EMBL" id="CALNXJ010000028">
    <property type="protein sequence ID" value="CAH3133765.1"/>
    <property type="molecule type" value="Genomic_DNA"/>
</dbReference>
<dbReference type="InterPro" id="IPR014756">
    <property type="entry name" value="Ig_E-set"/>
</dbReference>
<keyword evidence="4" id="KW-0677">Repeat</keyword>
<dbReference type="AlphaFoldDB" id="A0AAU9X243"/>
<feature type="domain" description="B box-type" evidence="12">
    <location>
        <begin position="153"/>
        <end position="196"/>
    </location>
</feature>
<evidence type="ECO:0000256" key="4">
    <source>
        <dbReference type="ARBA" id="ARBA00022737"/>
    </source>
</evidence>
<dbReference type="Pfam" id="PF00643">
    <property type="entry name" value="zf-B_box"/>
    <property type="match status" value="1"/>
</dbReference>
<evidence type="ECO:0000313" key="14">
    <source>
        <dbReference type="Proteomes" id="UP001159428"/>
    </source>
</evidence>
<comment type="similarity">
    <text evidence="1">Belongs to the TRIM/RBCC family.</text>
</comment>
<evidence type="ECO:0000256" key="10">
    <source>
        <dbReference type="SAM" id="Coils"/>
    </source>
</evidence>
<dbReference type="Gene3D" id="2.120.10.30">
    <property type="entry name" value="TolB, C-terminal domain"/>
    <property type="match status" value="2"/>
</dbReference>
<dbReference type="Pfam" id="PF01436">
    <property type="entry name" value="NHL"/>
    <property type="match status" value="4"/>
</dbReference>
<keyword evidence="14" id="KW-1185">Reference proteome</keyword>
<dbReference type="SUPFAM" id="SSF81296">
    <property type="entry name" value="E set domains"/>
    <property type="match status" value="1"/>
</dbReference>
<feature type="repeat" description="NHL" evidence="9">
    <location>
        <begin position="707"/>
        <end position="748"/>
    </location>
</feature>
<evidence type="ECO:0008006" key="15">
    <source>
        <dbReference type="Google" id="ProtNLM"/>
    </source>
</evidence>
<sequence>MDIKTLLDNLREEVSCSVCTNIYTEPKHLPCLHSFCLLCLKQWHRSSHGHETIRCPKCQVVSRVPESGDLRDLPTSFYLNGLIDVLAIKECESSQVRCENCEKRSCESSYCFQCCVFWCEECVIGHNIMKSNKDHRVMALKEFQYKDFEDVLKRPLYCSKPRHEKEELKYFCNKCESPVCQTCATMSHSGHTLEHIEEKAERQKIETKSFLDVQRRNLQKKMNSLGQLDEYYAQLVRQRDDMKESVQGLVNKLIATIEAKKQNIFAALENETKNVLENLTTQKTEVERQIKILESSLEKADKLLIRSSNAEIVQLKKPIETIFQAVIQSQPVDLDPEKVPAIAFEENPKFLSTVNTEEIGTLSMKLQTKAFHSVAEGKGLGEAIVNREAHFTLTTRNVEGGQCYNENDHVTVEILDEQERQCATEVRMNDNKNGLYQISFSSNFQGICKVIVKVNGEHVCGSPFAVQVKPFQLKAVLSFGNKGSSKGTFKFPWGVAVNARNEMAVTDCENNRVQLYNSDGYHLRSFGKKGNKAGEFYSPMGIAFDNNGNLLVSDNNNYRVQIFNREGEFMASIPGKGSSVDRQFLIPWGLSVDGEGNILVADAGNKLIIIFSPAGKFLMKIGGQGSFSHPVHCVQSGRFFFVSDSGEHCIKVFDRNGNFQYKFGKKGTGDGEFNGPGCMTVNRSGHIIVCDTNNNRLQLFEPDGTFVGKFGTKGNGLGEIRSPNAIAILSTGRIVVVDQSNHRLQMFE</sequence>
<comment type="caution">
    <text evidence="13">The sequence shown here is derived from an EMBL/GenBank/DDBJ whole genome shotgun (WGS) entry which is preliminary data.</text>
</comment>
<evidence type="ECO:0000313" key="13">
    <source>
        <dbReference type="EMBL" id="CAH3133765.1"/>
    </source>
</evidence>
<evidence type="ECO:0000256" key="6">
    <source>
        <dbReference type="ARBA" id="ARBA00022833"/>
    </source>
</evidence>
<evidence type="ECO:0000256" key="9">
    <source>
        <dbReference type="PROSITE-ProRule" id="PRU00504"/>
    </source>
</evidence>
<dbReference type="PROSITE" id="PS50089">
    <property type="entry name" value="ZF_RING_2"/>
    <property type="match status" value="1"/>
</dbReference>
<dbReference type="SMART" id="SM00336">
    <property type="entry name" value="BBOX"/>
    <property type="match status" value="2"/>
</dbReference>
<evidence type="ECO:0000259" key="11">
    <source>
        <dbReference type="PROSITE" id="PS50089"/>
    </source>
</evidence>
<dbReference type="SUPFAM" id="SSF101898">
    <property type="entry name" value="NHL repeat"/>
    <property type="match status" value="1"/>
</dbReference>
<protein>
    <recommendedName>
        <fullName evidence="15">E3 ubiquitin-protein ligase TRIM71</fullName>
    </recommendedName>
</protein>
<keyword evidence="10" id="KW-0175">Coiled coil</keyword>
<keyword evidence="2" id="KW-0597">Phosphoprotein</keyword>
<dbReference type="InterPro" id="IPR001841">
    <property type="entry name" value="Znf_RING"/>
</dbReference>
<dbReference type="SUPFAM" id="SSF57845">
    <property type="entry name" value="B-box zinc-binding domain"/>
    <property type="match status" value="1"/>
</dbReference>
<dbReference type="GO" id="GO:0008270">
    <property type="term" value="F:zinc ion binding"/>
    <property type="evidence" value="ECO:0007669"/>
    <property type="project" value="UniProtKB-KW"/>
</dbReference>
<gene>
    <name evidence="13" type="ORF">PMEA_00015471</name>
</gene>
<dbReference type="InterPro" id="IPR000315">
    <property type="entry name" value="Znf_B-box"/>
</dbReference>
<keyword evidence="6" id="KW-0862">Zinc</keyword>
<dbReference type="InterPro" id="IPR013783">
    <property type="entry name" value="Ig-like_fold"/>
</dbReference>
<evidence type="ECO:0000259" key="12">
    <source>
        <dbReference type="PROSITE" id="PS50119"/>
    </source>
</evidence>
<evidence type="ECO:0000256" key="5">
    <source>
        <dbReference type="ARBA" id="ARBA00022771"/>
    </source>
</evidence>
<reference evidence="13 14" key="1">
    <citation type="submission" date="2022-05" db="EMBL/GenBank/DDBJ databases">
        <authorList>
            <consortium name="Genoscope - CEA"/>
            <person name="William W."/>
        </authorList>
    </citation>
    <scope>NUCLEOTIDE SEQUENCE [LARGE SCALE GENOMIC DNA]</scope>
</reference>
<feature type="repeat" description="NHL" evidence="9">
    <location>
        <begin position="476"/>
        <end position="519"/>
    </location>
</feature>
<feature type="domain" description="B box-type" evidence="12">
    <location>
        <begin position="93"/>
        <end position="140"/>
    </location>
</feature>
<dbReference type="InterPro" id="IPR050952">
    <property type="entry name" value="TRIM-NHL_E3_ligases"/>
</dbReference>
<dbReference type="GO" id="GO:0061630">
    <property type="term" value="F:ubiquitin protein ligase activity"/>
    <property type="evidence" value="ECO:0007669"/>
    <property type="project" value="TreeGrafter"/>
</dbReference>
<feature type="repeat" description="Filamin" evidence="8">
    <location>
        <begin position="365"/>
        <end position="468"/>
    </location>
</feature>
<dbReference type="InterPro" id="IPR027370">
    <property type="entry name" value="Znf-RING_euk"/>
</dbReference>
<dbReference type="PANTHER" id="PTHR24104">
    <property type="entry name" value="E3 UBIQUITIN-PROTEIN LIGASE NHLRC1-RELATED"/>
    <property type="match status" value="1"/>
</dbReference>
<feature type="repeat" description="NHL" evidence="9">
    <location>
        <begin position="571"/>
        <end position="614"/>
    </location>
</feature>
<dbReference type="InterPro" id="IPR017868">
    <property type="entry name" value="Filamin/ABP280_repeat-like"/>
</dbReference>
<dbReference type="PROSITE" id="PS00518">
    <property type="entry name" value="ZF_RING_1"/>
    <property type="match status" value="1"/>
</dbReference>
<dbReference type="GO" id="GO:0043161">
    <property type="term" value="P:proteasome-mediated ubiquitin-dependent protein catabolic process"/>
    <property type="evidence" value="ECO:0007669"/>
    <property type="project" value="TreeGrafter"/>
</dbReference>
<accession>A0AAU9X243</accession>
<evidence type="ECO:0000256" key="3">
    <source>
        <dbReference type="ARBA" id="ARBA00022723"/>
    </source>
</evidence>
<dbReference type="PROSITE" id="PS50119">
    <property type="entry name" value="ZF_BBOX"/>
    <property type="match status" value="2"/>
</dbReference>
<organism evidence="13 14">
    <name type="scientific">Pocillopora meandrina</name>
    <dbReference type="NCBI Taxonomy" id="46732"/>
    <lineage>
        <taxon>Eukaryota</taxon>
        <taxon>Metazoa</taxon>
        <taxon>Cnidaria</taxon>
        <taxon>Anthozoa</taxon>
        <taxon>Hexacorallia</taxon>
        <taxon>Scleractinia</taxon>
        <taxon>Astrocoeniina</taxon>
        <taxon>Pocilloporidae</taxon>
        <taxon>Pocillopora</taxon>
    </lineage>
</organism>
<keyword evidence="3" id="KW-0479">Metal-binding</keyword>
<dbReference type="Gene3D" id="3.30.160.60">
    <property type="entry name" value="Classic Zinc Finger"/>
    <property type="match status" value="1"/>
</dbReference>
<dbReference type="SMART" id="SM00184">
    <property type="entry name" value="RING"/>
    <property type="match status" value="1"/>
</dbReference>
<name>A0AAU9X243_9CNID</name>
<proteinExistence type="inferred from homology"/>
<dbReference type="InterPro" id="IPR017907">
    <property type="entry name" value="Znf_RING_CS"/>
</dbReference>
<dbReference type="PROSITE" id="PS50194">
    <property type="entry name" value="FILAMIN_REPEAT"/>
    <property type="match status" value="1"/>
</dbReference>
<feature type="coiled-coil region" evidence="10">
    <location>
        <begin position="232"/>
        <end position="303"/>
    </location>
</feature>
<feature type="domain" description="RING-type" evidence="11">
    <location>
        <begin position="16"/>
        <end position="59"/>
    </location>
</feature>
<evidence type="ECO:0000256" key="1">
    <source>
        <dbReference type="ARBA" id="ARBA00008518"/>
    </source>
</evidence>
<dbReference type="InterPro" id="IPR001258">
    <property type="entry name" value="NHL_repeat"/>
</dbReference>
<dbReference type="SUPFAM" id="SSF57850">
    <property type="entry name" value="RING/U-box"/>
    <property type="match status" value="1"/>
</dbReference>
<dbReference type="PANTHER" id="PTHR24104:SF57">
    <property type="entry name" value="BEE-MILK PROTEIN"/>
    <property type="match status" value="1"/>
</dbReference>
<keyword evidence="5 7" id="KW-0863">Zinc-finger</keyword>
<dbReference type="Gene3D" id="2.60.40.10">
    <property type="entry name" value="Immunoglobulins"/>
    <property type="match status" value="1"/>
</dbReference>
<dbReference type="Proteomes" id="UP001159428">
    <property type="component" value="Unassembled WGS sequence"/>
</dbReference>
<dbReference type="Pfam" id="PF13445">
    <property type="entry name" value="zf-RING_UBOX"/>
    <property type="match status" value="1"/>
</dbReference>
<evidence type="ECO:0000256" key="2">
    <source>
        <dbReference type="ARBA" id="ARBA00022553"/>
    </source>
</evidence>
<dbReference type="Gene3D" id="3.30.40.10">
    <property type="entry name" value="Zinc/RING finger domain, C3HC4 (zinc finger)"/>
    <property type="match status" value="1"/>
</dbReference>
<dbReference type="InterPro" id="IPR001298">
    <property type="entry name" value="Filamin/ABP280_rpt"/>
</dbReference>
<dbReference type="GO" id="GO:0000209">
    <property type="term" value="P:protein polyubiquitination"/>
    <property type="evidence" value="ECO:0007669"/>
    <property type="project" value="TreeGrafter"/>
</dbReference>
<feature type="repeat" description="NHL" evidence="9">
    <location>
        <begin position="523"/>
        <end position="566"/>
    </location>
</feature>
<dbReference type="InterPro" id="IPR011042">
    <property type="entry name" value="6-blade_b-propeller_TolB-like"/>
</dbReference>